<gene>
    <name evidence="6" type="ORF">FHR72_003424</name>
</gene>
<keyword evidence="2 4" id="KW-0238">DNA-binding</keyword>
<evidence type="ECO:0000313" key="6">
    <source>
        <dbReference type="EMBL" id="MBB2991934.1"/>
    </source>
</evidence>
<name>A0A839QAU1_MYCIR</name>
<dbReference type="Gene3D" id="1.10.357.10">
    <property type="entry name" value="Tetracycline Repressor, domain 2"/>
    <property type="match status" value="1"/>
</dbReference>
<dbReference type="Pfam" id="PF00440">
    <property type="entry name" value="TetR_N"/>
    <property type="match status" value="1"/>
</dbReference>
<keyword evidence="7" id="KW-1185">Reference proteome</keyword>
<dbReference type="PANTHER" id="PTHR30055:SF234">
    <property type="entry name" value="HTH-TYPE TRANSCRIPTIONAL REGULATOR BETI"/>
    <property type="match status" value="1"/>
</dbReference>
<dbReference type="InterPro" id="IPR001647">
    <property type="entry name" value="HTH_TetR"/>
</dbReference>
<dbReference type="PANTHER" id="PTHR30055">
    <property type="entry name" value="HTH-TYPE TRANSCRIPTIONAL REGULATOR RUTR"/>
    <property type="match status" value="1"/>
</dbReference>
<evidence type="ECO:0000256" key="1">
    <source>
        <dbReference type="ARBA" id="ARBA00023015"/>
    </source>
</evidence>
<reference evidence="6 7" key="1">
    <citation type="submission" date="2020-08" db="EMBL/GenBank/DDBJ databases">
        <title>The Agave Microbiome: Exploring the role of microbial communities in plant adaptations to desert environments.</title>
        <authorList>
            <person name="Partida-Martinez L.P."/>
        </authorList>
    </citation>
    <scope>NUCLEOTIDE SEQUENCE [LARGE SCALE GENOMIC DNA]</scope>
    <source>
        <strain evidence="6 7">AT2.18</strain>
    </source>
</reference>
<evidence type="ECO:0000256" key="2">
    <source>
        <dbReference type="ARBA" id="ARBA00023125"/>
    </source>
</evidence>
<dbReference type="AlphaFoldDB" id="A0A839QAU1"/>
<evidence type="ECO:0000313" key="7">
    <source>
        <dbReference type="Proteomes" id="UP000550501"/>
    </source>
</evidence>
<dbReference type="PRINTS" id="PR00455">
    <property type="entry name" value="HTHTETR"/>
</dbReference>
<dbReference type="GO" id="GO:0000976">
    <property type="term" value="F:transcription cis-regulatory region binding"/>
    <property type="evidence" value="ECO:0007669"/>
    <property type="project" value="TreeGrafter"/>
</dbReference>
<accession>A0A839QAU1</accession>
<organism evidence="6 7">
    <name type="scientific">Mycolicibacterium iranicum</name>
    <name type="common">Mycobacterium iranicum</name>
    <dbReference type="NCBI Taxonomy" id="912594"/>
    <lineage>
        <taxon>Bacteria</taxon>
        <taxon>Bacillati</taxon>
        <taxon>Actinomycetota</taxon>
        <taxon>Actinomycetes</taxon>
        <taxon>Mycobacteriales</taxon>
        <taxon>Mycobacteriaceae</taxon>
        <taxon>Mycolicibacterium</taxon>
    </lineage>
</organism>
<dbReference type="InterPro" id="IPR009057">
    <property type="entry name" value="Homeodomain-like_sf"/>
</dbReference>
<evidence type="ECO:0000256" key="4">
    <source>
        <dbReference type="PROSITE-ProRule" id="PRU00335"/>
    </source>
</evidence>
<evidence type="ECO:0000259" key="5">
    <source>
        <dbReference type="PROSITE" id="PS50977"/>
    </source>
</evidence>
<keyword evidence="1" id="KW-0805">Transcription regulation</keyword>
<dbReference type="SUPFAM" id="SSF46689">
    <property type="entry name" value="Homeodomain-like"/>
    <property type="match status" value="1"/>
</dbReference>
<keyword evidence="3" id="KW-0804">Transcription</keyword>
<feature type="DNA-binding region" description="H-T-H motif" evidence="4">
    <location>
        <begin position="36"/>
        <end position="55"/>
    </location>
</feature>
<dbReference type="PROSITE" id="PS50977">
    <property type="entry name" value="HTH_TETR_2"/>
    <property type="match status" value="1"/>
</dbReference>
<feature type="domain" description="HTH tetR-type" evidence="5">
    <location>
        <begin position="13"/>
        <end position="73"/>
    </location>
</feature>
<dbReference type="EMBL" id="JACHVU010000007">
    <property type="protein sequence ID" value="MBB2991934.1"/>
    <property type="molecule type" value="Genomic_DNA"/>
</dbReference>
<proteinExistence type="predicted"/>
<dbReference type="InterPro" id="IPR050109">
    <property type="entry name" value="HTH-type_TetR-like_transc_reg"/>
</dbReference>
<dbReference type="Proteomes" id="UP000550501">
    <property type="component" value="Unassembled WGS sequence"/>
</dbReference>
<dbReference type="RefSeq" id="WP_183470100.1">
    <property type="nucleotide sequence ID" value="NZ_JACHVU010000007.1"/>
</dbReference>
<protein>
    <submittedName>
        <fullName evidence="6">AcrR family transcriptional regulator</fullName>
    </submittedName>
</protein>
<evidence type="ECO:0000256" key="3">
    <source>
        <dbReference type="ARBA" id="ARBA00023163"/>
    </source>
</evidence>
<sequence length="205" mass="22384">MTTPERFGAIARTAAQTRVLDAALKLIAEFGVSGTSLQMIADAMGVTKAAVYRQFKTKEEIVIAITERELSRLEDAVEAAEAQGHGVRSREILLNRMLDQAIERRGVVSVLQFDPVIIRLQAEHEPFQRFVERLYAALLGTEAGVEARVHAAMLSSAISVAVMHPLVADLDAETLRAQLLQMSRRMLDLPADDSASTTKSRSAAV</sequence>
<comment type="caution">
    <text evidence="6">The sequence shown here is derived from an EMBL/GenBank/DDBJ whole genome shotgun (WGS) entry which is preliminary data.</text>
</comment>
<dbReference type="GO" id="GO:0003700">
    <property type="term" value="F:DNA-binding transcription factor activity"/>
    <property type="evidence" value="ECO:0007669"/>
    <property type="project" value="TreeGrafter"/>
</dbReference>